<dbReference type="AlphaFoldDB" id="E9GKA2"/>
<evidence type="ECO:0000313" key="2">
    <source>
        <dbReference type="Proteomes" id="UP000000305"/>
    </source>
</evidence>
<evidence type="ECO:0000313" key="1">
    <source>
        <dbReference type="EMBL" id="EFX80094.1"/>
    </source>
</evidence>
<keyword evidence="2" id="KW-1185">Reference proteome</keyword>
<dbReference type="PhylomeDB" id="E9GKA2"/>
<proteinExistence type="predicted"/>
<dbReference type="EMBL" id="GL732549">
    <property type="protein sequence ID" value="EFX80094.1"/>
    <property type="molecule type" value="Genomic_DNA"/>
</dbReference>
<accession>E9GKA2</accession>
<sequence length="269" mass="30733">MSIEELNLFEENFERNIVDRDSRVRLRCRNLMRCQSLLMIRRISSQANHGPSFYIQSFYEFCTDKITVNNMERSTGLKRIVINTFLLILEQLNGFYPQLLPRDSFDIFMKSLGFASRFLALLAKTPPGYPGREDLPHADSLAIPKFIGMIAKRFPNPAIISTIDYDDEGYIDVGALSETIAAITDSSINEYNHGFADIIYDLVVVLPCIPLLQNNQDKQQMEENLSSYIRNYFAERKCTVLHVAVTGEMTETIELIKLLIKLGTDNAID</sequence>
<name>E9GKA2_DAPPU</name>
<dbReference type="HOGENOM" id="CLU_1035343_0_0_1"/>
<dbReference type="Proteomes" id="UP000000305">
    <property type="component" value="Unassembled WGS sequence"/>
</dbReference>
<reference evidence="1 2" key="1">
    <citation type="journal article" date="2011" name="Science">
        <title>The ecoresponsive genome of Daphnia pulex.</title>
        <authorList>
            <person name="Colbourne J.K."/>
            <person name="Pfrender M.E."/>
            <person name="Gilbert D."/>
            <person name="Thomas W.K."/>
            <person name="Tucker A."/>
            <person name="Oakley T.H."/>
            <person name="Tokishita S."/>
            <person name="Aerts A."/>
            <person name="Arnold G.J."/>
            <person name="Basu M.K."/>
            <person name="Bauer D.J."/>
            <person name="Caceres C.E."/>
            <person name="Carmel L."/>
            <person name="Casola C."/>
            <person name="Choi J.H."/>
            <person name="Detter J.C."/>
            <person name="Dong Q."/>
            <person name="Dusheyko S."/>
            <person name="Eads B.D."/>
            <person name="Frohlich T."/>
            <person name="Geiler-Samerotte K.A."/>
            <person name="Gerlach D."/>
            <person name="Hatcher P."/>
            <person name="Jogdeo S."/>
            <person name="Krijgsveld J."/>
            <person name="Kriventseva E.V."/>
            <person name="Kultz D."/>
            <person name="Laforsch C."/>
            <person name="Lindquist E."/>
            <person name="Lopez J."/>
            <person name="Manak J.R."/>
            <person name="Muller J."/>
            <person name="Pangilinan J."/>
            <person name="Patwardhan R.P."/>
            <person name="Pitluck S."/>
            <person name="Pritham E.J."/>
            <person name="Rechtsteiner A."/>
            <person name="Rho M."/>
            <person name="Rogozin I.B."/>
            <person name="Sakarya O."/>
            <person name="Salamov A."/>
            <person name="Schaack S."/>
            <person name="Shapiro H."/>
            <person name="Shiga Y."/>
            <person name="Skalitzky C."/>
            <person name="Smith Z."/>
            <person name="Souvorov A."/>
            <person name="Sung W."/>
            <person name="Tang Z."/>
            <person name="Tsuchiya D."/>
            <person name="Tu H."/>
            <person name="Vos H."/>
            <person name="Wang M."/>
            <person name="Wolf Y.I."/>
            <person name="Yamagata H."/>
            <person name="Yamada T."/>
            <person name="Ye Y."/>
            <person name="Shaw J.R."/>
            <person name="Andrews J."/>
            <person name="Crease T.J."/>
            <person name="Tang H."/>
            <person name="Lucas S.M."/>
            <person name="Robertson H.M."/>
            <person name="Bork P."/>
            <person name="Koonin E.V."/>
            <person name="Zdobnov E.M."/>
            <person name="Grigoriev I.V."/>
            <person name="Lynch M."/>
            <person name="Boore J.L."/>
        </authorList>
    </citation>
    <scope>NUCLEOTIDE SEQUENCE [LARGE SCALE GENOMIC DNA]</scope>
</reference>
<dbReference type="InParanoid" id="E9GKA2"/>
<organism evidence="1 2">
    <name type="scientific">Daphnia pulex</name>
    <name type="common">Water flea</name>
    <dbReference type="NCBI Taxonomy" id="6669"/>
    <lineage>
        <taxon>Eukaryota</taxon>
        <taxon>Metazoa</taxon>
        <taxon>Ecdysozoa</taxon>
        <taxon>Arthropoda</taxon>
        <taxon>Crustacea</taxon>
        <taxon>Branchiopoda</taxon>
        <taxon>Diplostraca</taxon>
        <taxon>Cladocera</taxon>
        <taxon>Anomopoda</taxon>
        <taxon>Daphniidae</taxon>
        <taxon>Daphnia</taxon>
    </lineage>
</organism>
<protein>
    <submittedName>
        <fullName evidence="1">Uncharacterized protein</fullName>
    </submittedName>
</protein>
<dbReference type="KEGG" id="dpx:DAPPUDRAFT_304247"/>
<gene>
    <name evidence="1" type="ORF">DAPPUDRAFT_304247</name>
</gene>